<dbReference type="InterPro" id="IPR000537">
    <property type="entry name" value="UbiA_prenyltransferase"/>
</dbReference>
<dbReference type="PATRIC" id="fig|1115809.3.peg.2404"/>
<dbReference type="Gene3D" id="1.10.357.140">
    <property type="entry name" value="UbiA prenyltransferase"/>
    <property type="match status" value="1"/>
</dbReference>
<gene>
    <name evidence="8 10" type="primary">menA</name>
    <name evidence="10" type="ORF">HMPREF9135_0971</name>
</gene>
<evidence type="ECO:0000256" key="2">
    <source>
        <dbReference type="ARBA" id="ARBA00022428"/>
    </source>
</evidence>
<keyword evidence="7 8" id="KW-0472">Membrane</keyword>
<dbReference type="EC" id="2.5.1.74" evidence="8 9"/>
<dbReference type="CDD" id="cd13962">
    <property type="entry name" value="PT_UbiA_UBIAD1"/>
    <property type="match status" value="1"/>
</dbReference>
<keyword evidence="3 8" id="KW-1003">Cell membrane</keyword>
<comment type="caution">
    <text evidence="10">The sequence shown here is derived from an EMBL/GenBank/DDBJ whole genome shotgun (WGS) entry which is preliminary data.</text>
</comment>
<feature type="transmembrane region" description="Helical" evidence="8">
    <location>
        <begin position="117"/>
        <end position="139"/>
    </location>
</feature>
<dbReference type="InterPro" id="IPR044878">
    <property type="entry name" value="UbiA_sf"/>
</dbReference>
<dbReference type="PIRSF" id="PIRSF005355">
    <property type="entry name" value="UBIAD1"/>
    <property type="match status" value="1"/>
</dbReference>
<feature type="transmembrane region" description="Helical" evidence="8">
    <location>
        <begin position="181"/>
        <end position="201"/>
    </location>
</feature>
<feature type="transmembrane region" description="Helical" evidence="8">
    <location>
        <begin position="253"/>
        <end position="273"/>
    </location>
</feature>
<dbReference type="InterPro" id="IPR026046">
    <property type="entry name" value="UBIAD1"/>
</dbReference>
<dbReference type="PANTHER" id="PTHR13929:SF0">
    <property type="entry name" value="UBIA PRENYLTRANSFERASE DOMAIN-CONTAINING PROTEIN 1"/>
    <property type="match status" value="1"/>
</dbReference>
<name>U2QAI2_9BACT</name>
<evidence type="ECO:0000256" key="9">
    <source>
        <dbReference type="NCBIfam" id="TIGR00751"/>
    </source>
</evidence>
<dbReference type="GO" id="GO:0005886">
    <property type="term" value="C:plasma membrane"/>
    <property type="evidence" value="ECO:0007669"/>
    <property type="project" value="UniProtKB-SubCell"/>
</dbReference>
<keyword evidence="5 8" id="KW-0812">Transmembrane</keyword>
<comment type="function">
    <text evidence="8">Conversion of 1,4-dihydroxy-2-naphthoate (DHNA) to demethylmenaquinone (DMK).</text>
</comment>
<dbReference type="Pfam" id="PF01040">
    <property type="entry name" value="UbiA"/>
    <property type="match status" value="1"/>
</dbReference>
<evidence type="ECO:0000313" key="11">
    <source>
        <dbReference type="Proteomes" id="UP000016648"/>
    </source>
</evidence>
<dbReference type="RefSeq" id="WP_021590595.1">
    <property type="nucleotide sequence ID" value="NZ_AWEY01000039.1"/>
</dbReference>
<dbReference type="HAMAP" id="MF_01937">
    <property type="entry name" value="MenA_1"/>
    <property type="match status" value="1"/>
</dbReference>
<protein>
    <recommendedName>
        <fullName evidence="8 9">1,4-dihydroxy-2-naphthoate octaprenyltransferase</fullName>
        <shortName evidence="8">DHNA-octaprenyltransferase</shortName>
        <ecNumber evidence="8 9">2.5.1.74</ecNumber>
    </recommendedName>
</protein>
<comment type="catalytic activity">
    <reaction evidence="8">
        <text>an all-trans-polyprenyl diphosphate + 1,4-dihydroxy-2-naphthoate + H(+) = a 2-demethylmenaquinol + CO2 + diphosphate</text>
        <dbReference type="Rhea" id="RHEA:26478"/>
        <dbReference type="Rhea" id="RHEA-COMP:9563"/>
        <dbReference type="Rhea" id="RHEA-COMP:9564"/>
        <dbReference type="ChEBI" id="CHEBI:11173"/>
        <dbReference type="ChEBI" id="CHEBI:15378"/>
        <dbReference type="ChEBI" id="CHEBI:16526"/>
        <dbReference type="ChEBI" id="CHEBI:33019"/>
        <dbReference type="ChEBI" id="CHEBI:55437"/>
        <dbReference type="ChEBI" id="CHEBI:58914"/>
        <dbReference type="EC" id="2.5.1.74"/>
    </reaction>
</comment>
<dbReference type="EMBL" id="AWEY01000039">
    <property type="protein sequence ID" value="ERK38333.1"/>
    <property type="molecule type" value="Genomic_DNA"/>
</dbReference>
<dbReference type="NCBIfam" id="TIGR00751">
    <property type="entry name" value="menA"/>
    <property type="match status" value="1"/>
</dbReference>
<proteinExistence type="inferred from homology"/>
<evidence type="ECO:0000256" key="8">
    <source>
        <dbReference type="HAMAP-Rule" id="MF_01937"/>
    </source>
</evidence>
<dbReference type="PANTHER" id="PTHR13929">
    <property type="entry name" value="1,4-DIHYDROXY-2-NAPHTHOATE OCTAPRENYLTRANSFERASE"/>
    <property type="match status" value="1"/>
</dbReference>
<evidence type="ECO:0000256" key="5">
    <source>
        <dbReference type="ARBA" id="ARBA00022692"/>
    </source>
</evidence>
<evidence type="ECO:0000256" key="3">
    <source>
        <dbReference type="ARBA" id="ARBA00022475"/>
    </source>
</evidence>
<feature type="transmembrane region" description="Helical" evidence="8">
    <location>
        <begin position="44"/>
        <end position="62"/>
    </location>
</feature>
<dbReference type="GO" id="GO:0009234">
    <property type="term" value="P:menaquinone biosynthetic process"/>
    <property type="evidence" value="ECO:0007669"/>
    <property type="project" value="UniProtKB-UniRule"/>
</dbReference>
<dbReference type="GO" id="GO:0046428">
    <property type="term" value="F:1,4-dihydroxy-2-naphthoate polyprenyltransferase activity"/>
    <property type="evidence" value="ECO:0007669"/>
    <property type="project" value="UniProtKB-UniRule"/>
</dbReference>
<feature type="transmembrane region" description="Helical" evidence="8">
    <location>
        <begin position="227"/>
        <end position="247"/>
    </location>
</feature>
<evidence type="ECO:0000256" key="4">
    <source>
        <dbReference type="ARBA" id="ARBA00022679"/>
    </source>
</evidence>
<evidence type="ECO:0000256" key="1">
    <source>
        <dbReference type="ARBA" id="ARBA00004141"/>
    </source>
</evidence>
<keyword evidence="2 8" id="KW-0474">Menaquinone biosynthesis</keyword>
<reference evidence="10 11" key="1">
    <citation type="submission" date="2013-08" db="EMBL/GenBank/DDBJ databases">
        <authorList>
            <person name="Durkin A.S."/>
            <person name="Haft D.R."/>
            <person name="McCorrison J."/>
            <person name="Torralba M."/>
            <person name="Gillis M."/>
            <person name="Haft D.H."/>
            <person name="Methe B."/>
            <person name="Sutton G."/>
            <person name="Nelson K.E."/>
        </authorList>
    </citation>
    <scope>NUCLEOTIDE SEQUENCE [LARGE SCALE GENOMIC DNA]</scope>
    <source>
        <strain evidence="10 11">F0067</strain>
    </source>
</reference>
<comment type="subcellular location">
    <subcellularLocation>
        <location evidence="8">Cell membrane</location>
        <topology evidence="8">Multi-pass membrane protein</topology>
    </subcellularLocation>
    <subcellularLocation>
        <location evidence="1">Membrane</location>
        <topology evidence="1">Multi-pass membrane protein</topology>
    </subcellularLocation>
</comment>
<accession>U2QAI2</accession>
<keyword evidence="4 8" id="KW-0808">Transferase</keyword>
<evidence type="ECO:0000256" key="7">
    <source>
        <dbReference type="ARBA" id="ARBA00023136"/>
    </source>
</evidence>
<sequence length="309" mass="33452">MSEEVKNNSVKAWVKAARPQTLSGAAVPVMIGASLAFKDGGEDHFNILAAALCFAFAFIMQIDANFINDYFDCKKGNDNETRLGPPRACSQGWVSMSAMRYGIAITTGLACLTGLPLVWYGGWTMILVGICCVLFCFLYTTTLSYLGLGDVLVLLFFGIVPVCLTYYLSHAGTTQVITPQVFLMSFSCGCVIDTLLVVNNFRDRENDLHSGKRTLITRIGAERGARLYLLAGLAGIILAAIALSVSPNSVQHSIIPISFICLPYASLHVKSYLQMKMIGEGRALNGILAKTARNILIYGLTASASLLFF</sequence>
<dbReference type="InterPro" id="IPR004657">
    <property type="entry name" value="MenA"/>
</dbReference>
<feature type="transmembrane region" description="Helical" evidence="8">
    <location>
        <begin position="151"/>
        <end position="169"/>
    </location>
</feature>
<dbReference type="UniPathway" id="UPA00079">
    <property type="reaction ID" value="UER00168"/>
</dbReference>
<comment type="pathway">
    <text evidence="8">Quinol/quinone metabolism; menaquinone biosynthesis; menaquinol from 1,4-dihydroxy-2-naphthoate: step 1/2.</text>
</comment>
<comment type="similarity">
    <text evidence="8">Belongs to the MenA family. Type 1 subfamily.</text>
</comment>
<evidence type="ECO:0000256" key="6">
    <source>
        <dbReference type="ARBA" id="ARBA00022989"/>
    </source>
</evidence>
<evidence type="ECO:0000313" key="10">
    <source>
        <dbReference type="EMBL" id="ERK38333.1"/>
    </source>
</evidence>
<dbReference type="AlphaFoldDB" id="U2QAI2"/>
<dbReference type="Proteomes" id="UP000016648">
    <property type="component" value="Unassembled WGS sequence"/>
</dbReference>
<keyword evidence="11" id="KW-1185">Reference proteome</keyword>
<keyword evidence="6 8" id="KW-1133">Transmembrane helix</keyword>
<dbReference type="GO" id="GO:0042371">
    <property type="term" value="P:vitamin K biosynthetic process"/>
    <property type="evidence" value="ECO:0007669"/>
    <property type="project" value="TreeGrafter"/>
</dbReference>
<organism evidence="10 11">
    <name type="scientific">Segatella baroniae F0067</name>
    <dbReference type="NCBI Taxonomy" id="1115809"/>
    <lineage>
        <taxon>Bacteria</taxon>
        <taxon>Pseudomonadati</taxon>
        <taxon>Bacteroidota</taxon>
        <taxon>Bacteroidia</taxon>
        <taxon>Bacteroidales</taxon>
        <taxon>Prevotellaceae</taxon>
        <taxon>Segatella</taxon>
    </lineage>
</organism>